<name>A0ABR0F6F1_9PEZI</name>
<sequence>MNYLTKYCPSPNRSLREDSRTLRLSLVLQYHTIERRHQASTMAAAFIKAANAKIRSNPWTDYFCSTHFWGPASNFTIPLAAIADTQKSPDLISGKMTCALIFYAFTFMRFSLAVIPPNRLLFGCHTINATAQSVQGYRFMDWHYWGGKEKKLLAEKEAAAKGQPVLVVKKVQNENHPEKK</sequence>
<dbReference type="Proteomes" id="UP001322138">
    <property type="component" value="Unassembled WGS sequence"/>
</dbReference>
<evidence type="ECO:0000256" key="8">
    <source>
        <dbReference type="ARBA" id="ARBA00023136"/>
    </source>
</evidence>
<keyword evidence="11" id="KW-1185">Reference proteome</keyword>
<organism evidence="10 11">
    <name type="scientific">Podospora bellae-mahoneyi</name>
    <dbReference type="NCBI Taxonomy" id="2093777"/>
    <lineage>
        <taxon>Eukaryota</taxon>
        <taxon>Fungi</taxon>
        <taxon>Dikarya</taxon>
        <taxon>Ascomycota</taxon>
        <taxon>Pezizomycotina</taxon>
        <taxon>Sordariomycetes</taxon>
        <taxon>Sordariomycetidae</taxon>
        <taxon>Sordariales</taxon>
        <taxon>Podosporaceae</taxon>
        <taxon>Podospora</taxon>
    </lineage>
</organism>
<dbReference type="InterPro" id="IPR005336">
    <property type="entry name" value="MPC"/>
</dbReference>
<keyword evidence="7 9" id="KW-0496">Mitochondrion</keyword>
<reference evidence="10 11" key="1">
    <citation type="journal article" date="2023" name="bioRxiv">
        <title>High-quality genome assemblies of four members of thePodospora anserinaspecies complex.</title>
        <authorList>
            <person name="Ament-Velasquez S.L."/>
            <person name="Vogan A.A."/>
            <person name="Wallerman O."/>
            <person name="Hartmann F."/>
            <person name="Gautier V."/>
            <person name="Silar P."/>
            <person name="Giraud T."/>
            <person name="Johannesson H."/>
        </authorList>
    </citation>
    <scope>NUCLEOTIDE SEQUENCE [LARGE SCALE GENOMIC DNA]</scope>
    <source>
        <strain evidence="10 11">CBS 112042</strain>
    </source>
</reference>
<evidence type="ECO:0000313" key="10">
    <source>
        <dbReference type="EMBL" id="KAK4638822.1"/>
    </source>
</evidence>
<keyword evidence="4" id="KW-0812">Transmembrane</keyword>
<dbReference type="RefSeq" id="XP_062727798.1">
    <property type="nucleotide sequence ID" value="XM_062873125.1"/>
</dbReference>
<proteinExistence type="inferred from homology"/>
<dbReference type="GeneID" id="87892509"/>
<evidence type="ECO:0000256" key="6">
    <source>
        <dbReference type="ARBA" id="ARBA00022989"/>
    </source>
</evidence>
<evidence type="ECO:0000256" key="1">
    <source>
        <dbReference type="ARBA" id="ARBA00004448"/>
    </source>
</evidence>
<keyword evidence="6" id="KW-1133">Transmembrane helix</keyword>
<evidence type="ECO:0000256" key="4">
    <source>
        <dbReference type="ARBA" id="ARBA00022692"/>
    </source>
</evidence>
<evidence type="ECO:0000256" key="7">
    <source>
        <dbReference type="ARBA" id="ARBA00023128"/>
    </source>
</evidence>
<evidence type="ECO:0000256" key="2">
    <source>
        <dbReference type="ARBA" id="ARBA00006416"/>
    </source>
</evidence>
<gene>
    <name evidence="10" type="ORF">QC761_0101930</name>
</gene>
<evidence type="ECO:0000313" key="11">
    <source>
        <dbReference type="Proteomes" id="UP001322138"/>
    </source>
</evidence>
<dbReference type="Pfam" id="PF03650">
    <property type="entry name" value="MPC"/>
    <property type="match status" value="1"/>
</dbReference>
<dbReference type="EMBL" id="JAFFGZ010000009">
    <property type="protein sequence ID" value="KAK4638822.1"/>
    <property type="molecule type" value="Genomic_DNA"/>
</dbReference>
<keyword evidence="5 9" id="KW-0999">Mitochondrion inner membrane</keyword>
<comment type="function">
    <text evidence="9">Mediates the uptake of pyruvate into mitochondria.</text>
</comment>
<evidence type="ECO:0000256" key="3">
    <source>
        <dbReference type="ARBA" id="ARBA00022448"/>
    </source>
</evidence>
<protein>
    <recommendedName>
        <fullName evidence="9">Mitochondrial pyruvate carrier</fullName>
    </recommendedName>
</protein>
<evidence type="ECO:0000256" key="9">
    <source>
        <dbReference type="RuleBase" id="RU363100"/>
    </source>
</evidence>
<comment type="similarity">
    <text evidence="2 9">Belongs to the mitochondrial pyruvate carrier (MPC) (TC 2.A.105) family.</text>
</comment>
<keyword evidence="3 9" id="KW-0813">Transport</keyword>
<comment type="caution">
    <text evidence="10">The sequence shown here is derived from an EMBL/GenBank/DDBJ whole genome shotgun (WGS) entry which is preliminary data.</text>
</comment>
<dbReference type="PANTHER" id="PTHR14154">
    <property type="entry name" value="UPF0041 BRAIN PROTEIN 44-RELATED"/>
    <property type="match status" value="1"/>
</dbReference>
<comment type="subcellular location">
    <subcellularLocation>
        <location evidence="1 9">Mitochondrion inner membrane</location>
        <topology evidence="1 9">Multi-pass membrane protein</topology>
    </subcellularLocation>
</comment>
<evidence type="ECO:0000256" key="5">
    <source>
        <dbReference type="ARBA" id="ARBA00022792"/>
    </source>
</evidence>
<keyword evidence="8" id="KW-0472">Membrane</keyword>
<accession>A0ABR0F6F1</accession>